<evidence type="ECO:0000313" key="3">
    <source>
        <dbReference type="EMBL" id="ABR18146.1"/>
    </source>
</evidence>
<feature type="domain" description="Rit1 N-terminal" evidence="2">
    <location>
        <begin position="17"/>
        <end position="333"/>
    </location>
</feature>
<dbReference type="Pfam" id="PF17184">
    <property type="entry name" value="Rit1_C"/>
    <property type="match status" value="1"/>
</dbReference>
<protein>
    <recommendedName>
        <fullName evidence="4">Initiator tRNA phosphoribosyl transferase family protein</fullName>
    </recommendedName>
</protein>
<feature type="domain" description="Rit1 DUSP-like" evidence="1">
    <location>
        <begin position="452"/>
        <end position="561"/>
    </location>
</feature>
<dbReference type="Gene3D" id="3.90.190.10">
    <property type="entry name" value="Protein tyrosine phosphatase superfamily"/>
    <property type="match status" value="1"/>
</dbReference>
<dbReference type="OMA" id="PVFWANQ"/>
<proteinExistence type="evidence at transcript level"/>
<evidence type="ECO:0008006" key="4">
    <source>
        <dbReference type="Google" id="ProtNLM"/>
    </source>
</evidence>
<dbReference type="PIRSF" id="PIRSF007747">
    <property type="entry name" value="Ribosyl_Ptfrase"/>
    <property type="match status" value="1"/>
</dbReference>
<dbReference type="GO" id="GO:0005737">
    <property type="term" value="C:cytoplasm"/>
    <property type="evidence" value="ECO:0007669"/>
    <property type="project" value="TreeGrafter"/>
</dbReference>
<dbReference type="Pfam" id="PF04179">
    <property type="entry name" value="Init_tRNA_PT"/>
    <property type="match status" value="1"/>
</dbReference>
<dbReference type="PANTHER" id="PTHR31811">
    <property type="entry name" value="TRNA A64-2'-O-RIBOSYLPHOSPHATE TRANSFERASE"/>
    <property type="match status" value="1"/>
</dbReference>
<dbReference type="GO" id="GO:0043399">
    <property type="term" value="F:tRNA adenosine(64)-2'-O-ribosylphosphate transferase activity"/>
    <property type="evidence" value="ECO:0007669"/>
    <property type="project" value="InterPro"/>
</dbReference>
<name>B8LR66_PICSI</name>
<dbReference type="InterPro" id="IPR033421">
    <property type="entry name" value="Rit1_DUSP-like"/>
</dbReference>
<sequence>MDIGDENPSIYKVCRTIKRMDQSLYNALRSIYRDSLFVAEIRRLWPDLPLVANLRCGLWYSSHFDATCYFKSTDGHAGNWSFNPTRLNIHVATIAVEKGGCIIVDATRKGKRFPDSMSKTIPIWTCVLNRAIQAFHRDKLMRRSDELCALSCKSCNGEDCQLQGKNFADSGPEVNSCLCRKALVDISAEDWDCSLHLPLWVSETEKANMESRIEGWIKILKDTGTDFTFLARSLQKPLRPLWISQKSVVWLNEVPDLDAWNFTPIILVSASSASESTLRMSDNEFSWSYIPGAADDEESWARGLSPILFWKHSYNLINDGPAVCTRMVADIVEKDRVYRTQRGQDASQIRVKPKKVSANINDILEEGFISEFQYGIDTGDGFNLVERNRKSDENVIHSSSERHFNLYWIGTTKLAIGTSQYGQIGGASDQVESIINCDPVSGFIPCTGEDAYIHLPILSSKFDRCALQNSLPSAVAFARKKLVKGETLLVCCSNGEDVSVCVCLAILMSLFNDKGVFDDGRSLKSATVSKWDVKRRLVYICNFASIARPSRGNLRQVFNFLIRNNFEFDI</sequence>
<dbReference type="InterPro" id="IPR007306">
    <property type="entry name" value="Rit1"/>
</dbReference>
<reference evidence="3" key="1">
    <citation type="submission" date="2007-06" db="EMBL/GenBank/DDBJ databases">
        <title>Full length cDNA sequences from Sitka Spruce (Picea sitchensis).</title>
        <authorList>
            <person name="Ralph S.G."/>
            <person name="Chun H.E."/>
            <person name="Liao N."/>
            <person name="Ali J."/>
            <person name="Reid K."/>
            <person name="Kolosova N."/>
            <person name="Cooper N."/>
            <person name="Cullis C."/>
            <person name="Jancsik S."/>
            <person name="Moore R."/>
            <person name="Mayo M."/>
            <person name="Wagner S."/>
            <person name="Holt R.A."/>
            <person name="Jones S.J.M."/>
            <person name="Marra M.A."/>
            <person name="Ritland C.E."/>
            <person name="Ritland K."/>
            <person name="Bohlmann J."/>
        </authorList>
    </citation>
    <scope>NUCLEOTIDE SEQUENCE</scope>
    <source>
        <tissue evidence="3">Bark</tissue>
    </source>
</reference>
<dbReference type="InterPro" id="IPR033449">
    <property type="entry name" value="Rit1_N"/>
</dbReference>
<dbReference type="InterPro" id="IPR029021">
    <property type="entry name" value="Prot-tyrosine_phosphatase-like"/>
</dbReference>
<dbReference type="PANTHER" id="PTHR31811:SF0">
    <property type="entry name" value="TRNA A64-2'-O-RIBOSYLPHOSPHATE TRANSFERASE"/>
    <property type="match status" value="1"/>
</dbReference>
<dbReference type="EMBL" id="EF678387">
    <property type="protein sequence ID" value="ABR18146.1"/>
    <property type="molecule type" value="mRNA"/>
</dbReference>
<dbReference type="GO" id="GO:0019988">
    <property type="term" value="P:charged-tRNA amino acid modification"/>
    <property type="evidence" value="ECO:0007669"/>
    <property type="project" value="InterPro"/>
</dbReference>
<dbReference type="AlphaFoldDB" id="B8LR66"/>
<dbReference type="SUPFAM" id="SSF52799">
    <property type="entry name" value="(Phosphotyrosine protein) phosphatases II"/>
    <property type="match status" value="1"/>
</dbReference>
<evidence type="ECO:0000259" key="1">
    <source>
        <dbReference type="Pfam" id="PF04179"/>
    </source>
</evidence>
<evidence type="ECO:0000259" key="2">
    <source>
        <dbReference type="Pfam" id="PF17184"/>
    </source>
</evidence>
<accession>B8LR66</accession>
<organism evidence="3">
    <name type="scientific">Picea sitchensis</name>
    <name type="common">Sitka spruce</name>
    <name type="synonym">Pinus sitchensis</name>
    <dbReference type="NCBI Taxonomy" id="3332"/>
    <lineage>
        <taxon>Eukaryota</taxon>
        <taxon>Viridiplantae</taxon>
        <taxon>Streptophyta</taxon>
        <taxon>Embryophyta</taxon>
        <taxon>Tracheophyta</taxon>
        <taxon>Spermatophyta</taxon>
        <taxon>Pinopsida</taxon>
        <taxon>Pinidae</taxon>
        <taxon>Conifers I</taxon>
        <taxon>Pinales</taxon>
        <taxon>Pinaceae</taxon>
        <taxon>Picea</taxon>
    </lineage>
</organism>